<organism evidence="7 8">
    <name type="scientific">Blautia faecicola</name>
    <dbReference type="NCBI Taxonomy" id="2509240"/>
    <lineage>
        <taxon>Bacteria</taxon>
        <taxon>Bacillati</taxon>
        <taxon>Bacillota</taxon>
        <taxon>Clostridia</taxon>
        <taxon>Lachnospirales</taxon>
        <taxon>Lachnospiraceae</taxon>
        <taxon>Blautia</taxon>
    </lineage>
</organism>
<dbReference type="OrthoDB" id="9795666at2"/>
<dbReference type="CDD" id="cd06171">
    <property type="entry name" value="Sigma70_r4"/>
    <property type="match status" value="1"/>
</dbReference>
<accession>A0A4V1NSC6</accession>
<dbReference type="InterPro" id="IPR013249">
    <property type="entry name" value="RNA_pol_sigma70_r4_t2"/>
</dbReference>
<sequence length="205" mass="24314">MVERGIRDRIAAWYLFVEKEKQKIGQIFAVIRKETEQKKAVKIAGKQKAEVLAERILDVYGDAVLRLAYTYVHNMSDAEDILQETLIRYLENRPVFENEKHEKAWLFRVAANLSKNKIAYNKIRQADQLEDQLIAQEREDLTFVWDAVKRLPESYREAIHLYYYEGFPTAQIAEILGKKESSVRSDLRRGREKLRKVLREEYDFE</sequence>
<feature type="domain" description="RNA polymerase sigma factor 70 region 4 type 2" evidence="6">
    <location>
        <begin position="145"/>
        <end position="194"/>
    </location>
</feature>
<dbReference type="InterPro" id="IPR013325">
    <property type="entry name" value="RNA_pol_sigma_r2"/>
</dbReference>
<proteinExistence type="inferred from homology"/>
<gene>
    <name evidence="7" type="ORF">ETP43_13615</name>
</gene>
<evidence type="ECO:0000256" key="4">
    <source>
        <dbReference type="ARBA" id="ARBA00023163"/>
    </source>
</evidence>
<dbReference type="Gene3D" id="1.10.1740.10">
    <property type="match status" value="1"/>
</dbReference>
<protein>
    <submittedName>
        <fullName evidence="7">Sigma-70 family RNA polymerase sigma factor</fullName>
    </submittedName>
</protein>
<dbReference type="Pfam" id="PF08281">
    <property type="entry name" value="Sigma70_r4_2"/>
    <property type="match status" value="1"/>
</dbReference>
<keyword evidence="4" id="KW-0804">Transcription</keyword>
<evidence type="ECO:0000313" key="8">
    <source>
        <dbReference type="Proteomes" id="UP000290106"/>
    </source>
</evidence>
<keyword evidence="2" id="KW-0805">Transcription regulation</keyword>
<dbReference type="Proteomes" id="UP000290106">
    <property type="component" value="Unassembled WGS sequence"/>
</dbReference>
<dbReference type="GO" id="GO:0003677">
    <property type="term" value="F:DNA binding"/>
    <property type="evidence" value="ECO:0007669"/>
    <property type="project" value="InterPro"/>
</dbReference>
<dbReference type="Pfam" id="PF04542">
    <property type="entry name" value="Sigma70_r2"/>
    <property type="match status" value="1"/>
</dbReference>
<dbReference type="GO" id="GO:0006352">
    <property type="term" value="P:DNA-templated transcription initiation"/>
    <property type="evidence" value="ECO:0007669"/>
    <property type="project" value="InterPro"/>
</dbReference>
<keyword evidence="8" id="KW-1185">Reference proteome</keyword>
<dbReference type="EMBL" id="SDKC01000001">
    <property type="protein sequence ID" value="RXS76785.1"/>
    <property type="molecule type" value="Genomic_DNA"/>
</dbReference>
<dbReference type="PANTHER" id="PTHR43133:SF60">
    <property type="entry name" value="RNA POLYMERASE SIGMA FACTOR SIGV"/>
    <property type="match status" value="1"/>
</dbReference>
<evidence type="ECO:0000256" key="1">
    <source>
        <dbReference type="ARBA" id="ARBA00010641"/>
    </source>
</evidence>
<dbReference type="GO" id="GO:0016987">
    <property type="term" value="F:sigma factor activity"/>
    <property type="evidence" value="ECO:0007669"/>
    <property type="project" value="UniProtKB-KW"/>
</dbReference>
<dbReference type="PANTHER" id="PTHR43133">
    <property type="entry name" value="RNA POLYMERASE ECF-TYPE SIGMA FACTO"/>
    <property type="match status" value="1"/>
</dbReference>
<dbReference type="InterPro" id="IPR013324">
    <property type="entry name" value="RNA_pol_sigma_r3/r4-like"/>
</dbReference>
<comment type="caution">
    <text evidence="7">The sequence shown here is derived from an EMBL/GenBank/DDBJ whole genome shotgun (WGS) entry which is preliminary data.</text>
</comment>
<dbReference type="SUPFAM" id="SSF88659">
    <property type="entry name" value="Sigma3 and sigma4 domains of RNA polymerase sigma factors"/>
    <property type="match status" value="1"/>
</dbReference>
<evidence type="ECO:0000256" key="3">
    <source>
        <dbReference type="ARBA" id="ARBA00023082"/>
    </source>
</evidence>
<dbReference type="AlphaFoldDB" id="A0A4V1NSC6"/>
<evidence type="ECO:0000313" key="7">
    <source>
        <dbReference type="EMBL" id="RXS76785.1"/>
    </source>
</evidence>
<dbReference type="Gene3D" id="1.10.10.10">
    <property type="entry name" value="Winged helix-like DNA-binding domain superfamily/Winged helix DNA-binding domain"/>
    <property type="match status" value="1"/>
</dbReference>
<evidence type="ECO:0000259" key="6">
    <source>
        <dbReference type="Pfam" id="PF08281"/>
    </source>
</evidence>
<dbReference type="NCBIfam" id="TIGR02937">
    <property type="entry name" value="sigma70-ECF"/>
    <property type="match status" value="1"/>
</dbReference>
<dbReference type="InterPro" id="IPR007627">
    <property type="entry name" value="RNA_pol_sigma70_r2"/>
</dbReference>
<dbReference type="InterPro" id="IPR036388">
    <property type="entry name" value="WH-like_DNA-bd_sf"/>
</dbReference>
<name>A0A4V1NSC6_9FIRM</name>
<dbReference type="SUPFAM" id="SSF88946">
    <property type="entry name" value="Sigma2 domain of RNA polymerase sigma factors"/>
    <property type="match status" value="1"/>
</dbReference>
<dbReference type="InterPro" id="IPR014284">
    <property type="entry name" value="RNA_pol_sigma-70_dom"/>
</dbReference>
<evidence type="ECO:0000256" key="2">
    <source>
        <dbReference type="ARBA" id="ARBA00023015"/>
    </source>
</evidence>
<feature type="domain" description="RNA polymerase sigma-70 region 2" evidence="5">
    <location>
        <begin position="60"/>
        <end position="119"/>
    </location>
</feature>
<evidence type="ECO:0000259" key="5">
    <source>
        <dbReference type="Pfam" id="PF04542"/>
    </source>
</evidence>
<reference evidence="7 8" key="1">
    <citation type="submission" date="2019-01" db="EMBL/GenBank/DDBJ databases">
        <title>Blautia sp. nov. KGMB01111 isolated human feces.</title>
        <authorList>
            <person name="Park J.-E."/>
            <person name="Kim J.-S."/>
            <person name="Park S.-H."/>
        </authorList>
    </citation>
    <scope>NUCLEOTIDE SEQUENCE [LARGE SCALE GENOMIC DNA]</scope>
    <source>
        <strain evidence="7 8">KGMB01111</strain>
    </source>
</reference>
<dbReference type="InterPro" id="IPR039425">
    <property type="entry name" value="RNA_pol_sigma-70-like"/>
</dbReference>
<comment type="similarity">
    <text evidence="1">Belongs to the sigma-70 factor family. ECF subfamily.</text>
</comment>
<keyword evidence="3" id="KW-0731">Sigma factor</keyword>